<dbReference type="HAMAP" id="MF_00184">
    <property type="entry name" value="Thr_tRNA_synth"/>
    <property type="match status" value="1"/>
</dbReference>
<comment type="subunit">
    <text evidence="13">Homodimer.</text>
</comment>
<evidence type="ECO:0000256" key="9">
    <source>
        <dbReference type="ARBA" id="ARBA00022884"/>
    </source>
</evidence>
<protein>
    <recommendedName>
        <fullName evidence="13">Threonine--tRNA ligase</fullName>
        <ecNumber evidence="13">6.1.1.3</ecNumber>
    </recommendedName>
    <alternativeName>
        <fullName evidence="13">Threonyl-tRNA synthetase</fullName>
        <shortName evidence="13">ThrRS</shortName>
    </alternativeName>
</protein>
<dbReference type="PANTHER" id="PTHR11451:SF56">
    <property type="entry name" value="THREONINE--TRNA LIGASE 1"/>
    <property type="match status" value="1"/>
</dbReference>
<dbReference type="GO" id="GO:0046872">
    <property type="term" value="F:metal ion binding"/>
    <property type="evidence" value="ECO:0007669"/>
    <property type="project" value="UniProtKB-KW"/>
</dbReference>
<dbReference type="SUPFAM" id="SSF55681">
    <property type="entry name" value="Class II aaRS and biotin synthetases"/>
    <property type="match status" value="1"/>
</dbReference>
<evidence type="ECO:0000313" key="16">
    <source>
        <dbReference type="Proteomes" id="UP000019229"/>
    </source>
</evidence>
<evidence type="ECO:0000256" key="1">
    <source>
        <dbReference type="ARBA" id="ARBA00008226"/>
    </source>
</evidence>
<keyword evidence="6 13" id="KW-0547">Nucleotide-binding</keyword>
<keyword evidence="4 13" id="KW-0436">Ligase</keyword>
<feature type="binding site" evidence="13">
    <location>
        <position position="454"/>
    </location>
    <ligand>
        <name>Zn(2+)</name>
        <dbReference type="ChEBI" id="CHEBI:29105"/>
        <note>catalytic</note>
    </ligand>
</feature>
<dbReference type="PROSITE" id="PS50862">
    <property type="entry name" value="AA_TRNA_LIGASE_II"/>
    <property type="match status" value="1"/>
</dbReference>
<keyword evidence="8 13" id="KW-0067">ATP-binding</keyword>
<evidence type="ECO:0000256" key="6">
    <source>
        <dbReference type="ARBA" id="ARBA00022741"/>
    </source>
</evidence>
<proteinExistence type="inferred from homology"/>
<name>W5UTL7_9BACT</name>
<evidence type="ECO:0000256" key="5">
    <source>
        <dbReference type="ARBA" id="ARBA00022723"/>
    </source>
</evidence>
<dbReference type="CDD" id="cd00860">
    <property type="entry name" value="ThrRS_anticodon"/>
    <property type="match status" value="1"/>
</dbReference>
<dbReference type="NCBIfam" id="TIGR00418">
    <property type="entry name" value="thrS"/>
    <property type="match status" value="1"/>
</dbReference>
<dbReference type="InterPro" id="IPR036621">
    <property type="entry name" value="Anticodon-bd_dom_sf"/>
</dbReference>
<dbReference type="Pfam" id="PF00587">
    <property type="entry name" value="tRNA-synt_2b"/>
    <property type="match status" value="1"/>
</dbReference>
<dbReference type="SUPFAM" id="SSF55186">
    <property type="entry name" value="ThrRS/AlaRS common domain"/>
    <property type="match status" value="1"/>
</dbReference>
<dbReference type="AlphaFoldDB" id="W5UTL7"/>
<dbReference type="FunFam" id="3.40.50.800:FF:000001">
    <property type="entry name" value="Threonine--tRNA ligase"/>
    <property type="match status" value="1"/>
</dbReference>
<evidence type="ECO:0000256" key="11">
    <source>
        <dbReference type="ARBA" id="ARBA00023146"/>
    </source>
</evidence>
<dbReference type="InterPro" id="IPR002320">
    <property type="entry name" value="Thr-tRNA-ligase_IIa"/>
</dbReference>
<evidence type="ECO:0000256" key="7">
    <source>
        <dbReference type="ARBA" id="ARBA00022833"/>
    </source>
</evidence>
<comment type="similarity">
    <text evidence="1 13">Belongs to the class-II aminoacyl-tRNA synthetase family.</text>
</comment>
<evidence type="ECO:0000256" key="2">
    <source>
        <dbReference type="ARBA" id="ARBA00022490"/>
    </source>
</evidence>
<gene>
    <name evidence="13 15" type="primary">thrS</name>
    <name evidence="15" type="ORF">MYB_02900</name>
</gene>
<dbReference type="GO" id="GO:0004829">
    <property type="term" value="F:threonine-tRNA ligase activity"/>
    <property type="evidence" value="ECO:0007669"/>
    <property type="project" value="UniProtKB-UniRule"/>
</dbReference>
<keyword evidence="16" id="KW-1185">Reference proteome</keyword>
<feature type="domain" description="Aminoacyl-transfer RNA synthetases class-II family profile" evidence="14">
    <location>
        <begin position="221"/>
        <end position="477"/>
    </location>
</feature>
<dbReference type="Gene3D" id="3.30.930.10">
    <property type="entry name" value="Bira Bifunctional Protein, Domain 2"/>
    <property type="match status" value="1"/>
</dbReference>
<accession>W5UTL7</accession>
<dbReference type="PANTHER" id="PTHR11451">
    <property type="entry name" value="THREONINE-TRNA LIGASE"/>
    <property type="match status" value="1"/>
</dbReference>
<dbReference type="PRINTS" id="PR01047">
    <property type="entry name" value="TRNASYNTHTHR"/>
</dbReference>
<dbReference type="InterPro" id="IPR002314">
    <property type="entry name" value="aa-tRNA-synt_IIb"/>
</dbReference>
<evidence type="ECO:0000256" key="10">
    <source>
        <dbReference type="ARBA" id="ARBA00022917"/>
    </source>
</evidence>
<evidence type="ECO:0000256" key="3">
    <source>
        <dbReference type="ARBA" id="ARBA00022555"/>
    </source>
</evidence>
<evidence type="ECO:0000256" key="12">
    <source>
        <dbReference type="ARBA" id="ARBA00049515"/>
    </source>
</evidence>
<organism evidence="15 16">
    <name type="scientific">Mesomycoplasma bovoculi M165/69</name>
    <dbReference type="NCBI Taxonomy" id="743966"/>
    <lineage>
        <taxon>Bacteria</taxon>
        <taxon>Bacillati</taxon>
        <taxon>Mycoplasmatota</taxon>
        <taxon>Mycoplasmoidales</taxon>
        <taxon>Metamycoplasmataceae</taxon>
        <taxon>Mesomycoplasma</taxon>
    </lineage>
</organism>
<evidence type="ECO:0000259" key="14">
    <source>
        <dbReference type="PROSITE" id="PS50862"/>
    </source>
</evidence>
<keyword evidence="7 13" id="KW-0862">Zinc</keyword>
<feature type="binding site" evidence="13">
    <location>
        <position position="273"/>
    </location>
    <ligand>
        <name>Zn(2+)</name>
        <dbReference type="ChEBI" id="CHEBI:29105"/>
        <note>catalytic</note>
    </ligand>
</feature>
<dbReference type="Gene3D" id="3.30.54.20">
    <property type="match status" value="1"/>
</dbReference>
<dbReference type="GO" id="GO:0005524">
    <property type="term" value="F:ATP binding"/>
    <property type="evidence" value="ECO:0007669"/>
    <property type="project" value="UniProtKB-UniRule"/>
</dbReference>
<comment type="cofactor">
    <cofactor evidence="13">
        <name>Zn(2+)</name>
        <dbReference type="ChEBI" id="CHEBI:29105"/>
    </cofactor>
    <text evidence="13">Binds 1 zinc ion per subunit.</text>
</comment>
<dbReference type="Gene3D" id="3.30.980.10">
    <property type="entry name" value="Threonyl-trna Synthetase, Chain A, domain 2"/>
    <property type="match status" value="1"/>
</dbReference>
<keyword evidence="11 13" id="KW-0030">Aminoacyl-tRNA synthetase</keyword>
<comment type="caution">
    <text evidence="13">Lacks conserved residue(s) required for the propagation of feature annotation.</text>
</comment>
<dbReference type="HOGENOM" id="CLU_008554_0_1_14"/>
<comment type="catalytic activity">
    <reaction evidence="12 13">
        <text>tRNA(Thr) + L-threonine + ATP = L-threonyl-tRNA(Thr) + AMP + diphosphate + H(+)</text>
        <dbReference type="Rhea" id="RHEA:24624"/>
        <dbReference type="Rhea" id="RHEA-COMP:9670"/>
        <dbReference type="Rhea" id="RHEA-COMP:9704"/>
        <dbReference type="ChEBI" id="CHEBI:15378"/>
        <dbReference type="ChEBI" id="CHEBI:30616"/>
        <dbReference type="ChEBI" id="CHEBI:33019"/>
        <dbReference type="ChEBI" id="CHEBI:57926"/>
        <dbReference type="ChEBI" id="CHEBI:78442"/>
        <dbReference type="ChEBI" id="CHEBI:78534"/>
        <dbReference type="ChEBI" id="CHEBI:456215"/>
        <dbReference type="EC" id="6.1.1.3"/>
    </reaction>
</comment>
<dbReference type="InterPro" id="IPR004154">
    <property type="entry name" value="Anticodon-bd"/>
</dbReference>
<dbReference type="FunFam" id="3.30.930.10:FF:000002">
    <property type="entry name" value="Threonine--tRNA ligase"/>
    <property type="match status" value="1"/>
</dbReference>
<dbReference type="InterPro" id="IPR045864">
    <property type="entry name" value="aa-tRNA-synth_II/BPL/LPL"/>
</dbReference>
<keyword evidence="3 13" id="KW-0820">tRNA-binding</keyword>
<keyword evidence="10 13" id="KW-0648">Protein biosynthesis</keyword>
<comment type="subcellular location">
    <subcellularLocation>
        <location evidence="13">Cytoplasm</location>
    </subcellularLocation>
</comment>
<dbReference type="EMBL" id="CP007154">
    <property type="protein sequence ID" value="AHH45579.1"/>
    <property type="molecule type" value="Genomic_DNA"/>
</dbReference>
<dbReference type="GO" id="GO:0006435">
    <property type="term" value="P:threonyl-tRNA aminoacylation"/>
    <property type="evidence" value="ECO:0007669"/>
    <property type="project" value="UniProtKB-UniRule"/>
</dbReference>
<reference evidence="15 16" key="1">
    <citation type="journal article" date="2014" name="Genome Announc.">
        <title>Complete Genome Sequence of Mycoplasma bovoculi Strain M165/69T (ATCC 29104).</title>
        <authorList>
            <person name="Calcutt M.J."/>
            <person name="Foecking M.F."/>
        </authorList>
    </citation>
    <scope>NUCLEOTIDE SEQUENCE [LARGE SCALE GENOMIC DNA]</scope>
    <source>
        <strain evidence="15">M165/69</strain>
    </source>
</reference>
<feature type="binding site" evidence="13">
    <location>
        <position position="324"/>
    </location>
    <ligand>
        <name>Zn(2+)</name>
        <dbReference type="ChEBI" id="CHEBI:29105"/>
        <note>catalytic</note>
    </ligand>
</feature>
<dbReference type="eggNOG" id="COG0441">
    <property type="taxonomic scope" value="Bacteria"/>
</dbReference>
<evidence type="ECO:0000256" key="8">
    <source>
        <dbReference type="ARBA" id="ARBA00022840"/>
    </source>
</evidence>
<dbReference type="Proteomes" id="UP000019229">
    <property type="component" value="Chromosome"/>
</dbReference>
<evidence type="ECO:0000256" key="13">
    <source>
        <dbReference type="HAMAP-Rule" id="MF_00184"/>
    </source>
</evidence>
<dbReference type="GO" id="GO:0000049">
    <property type="term" value="F:tRNA binding"/>
    <property type="evidence" value="ECO:0007669"/>
    <property type="project" value="UniProtKB-KW"/>
</dbReference>
<dbReference type="SUPFAM" id="SSF52954">
    <property type="entry name" value="Class II aaRS ABD-related"/>
    <property type="match status" value="1"/>
</dbReference>
<dbReference type="Pfam" id="PF03129">
    <property type="entry name" value="HGTP_anticodon"/>
    <property type="match status" value="1"/>
</dbReference>
<dbReference type="EC" id="6.1.1.3" evidence="13"/>
<evidence type="ECO:0000313" key="15">
    <source>
        <dbReference type="EMBL" id="AHH45579.1"/>
    </source>
</evidence>
<dbReference type="Gene3D" id="3.40.50.800">
    <property type="entry name" value="Anticodon-binding domain"/>
    <property type="match status" value="1"/>
</dbReference>
<keyword evidence="9 13" id="KW-0694">RNA-binding</keyword>
<dbReference type="InterPro" id="IPR018163">
    <property type="entry name" value="Thr/Ala-tRNA-synth_IIc_edit"/>
</dbReference>
<sequence length="576" mass="68126">MKLNKELNIYASHFLSYVILKNYPESKLGMCDVTDEGFYCDFEFSQPLSNTDLPKILKLLFKLAKSDLVIKQTSNESLNFSNQKYRQELLNDAKENTEKINFFGIFDRNEQVLFQDFSTFEITNFETKNIKHLELLNVGGVYWKSDSKNQQLTRIYGTCWDSKEDLEQFLTILKDRKERDHRKIGKDLGIFTFSKYFGLGFPVWLENGMKIHNKIKKKILFLDRKYGFKEVSTPHFGQDYLYKISGHLEHYKDDMFNPIQMENDSLYPRPMTCPHHIILFDQLNVSYRQLPLRISEQSRLYRYEKSGALTGLERVRSMELTEGHIFISKSQIYSEFSHLFKMIFEGLKLFDIEIDYISFSKRDPKNKEKFFDNEEMWTNAESSLKQILDDNKIKYVEKIGEAAFYGPKIDFQIKTVMQKEITVSTLQLDFLLPSKFNISFTNELNQKETPILIHRGLIGTYERFISVLLEQTKGVLPFWLSPNQICVIPVTNEHTKYAKTVYQNLFDLGFEVEFDDRNERISKKIRDAQIQKVKYQIIIGDEEIAKNGITYRRYGQEQSFFTNLEDFIKQVDKERV</sequence>
<dbReference type="OrthoDB" id="9802304at2"/>
<dbReference type="RefSeq" id="WP_022935431.1">
    <property type="nucleotide sequence ID" value="NZ_CP007154.1"/>
</dbReference>
<keyword evidence="2 13" id="KW-0963">Cytoplasm</keyword>
<dbReference type="KEGG" id="mbc:MYB_02900"/>
<evidence type="ECO:0000256" key="4">
    <source>
        <dbReference type="ARBA" id="ARBA00022598"/>
    </source>
</evidence>
<dbReference type="InterPro" id="IPR006195">
    <property type="entry name" value="aa-tRNA-synth_II"/>
</dbReference>
<dbReference type="PATRIC" id="fig|743966.3.peg.584"/>
<dbReference type="InterPro" id="IPR047246">
    <property type="entry name" value="ThrRS_anticodon"/>
</dbReference>
<dbReference type="STRING" id="743966.MYB_02900"/>
<dbReference type="GO" id="GO:0005737">
    <property type="term" value="C:cytoplasm"/>
    <property type="evidence" value="ECO:0007669"/>
    <property type="project" value="UniProtKB-SubCell"/>
</dbReference>
<keyword evidence="5 13" id="KW-0479">Metal-binding</keyword>